<dbReference type="PANTHER" id="PTHR21294:SF17">
    <property type="entry name" value="PROTEIN FIXA"/>
    <property type="match status" value="1"/>
</dbReference>
<reference evidence="2" key="1">
    <citation type="journal article" date="2020" name="ISME J.">
        <title>Gammaproteobacteria mediating utilization of methyl-, sulfur- and petroleum organic compounds in deep ocean hydrothermal plumes.</title>
        <authorList>
            <person name="Zhou Z."/>
            <person name="Liu Y."/>
            <person name="Pan J."/>
            <person name="Cron B.R."/>
            <person name="Toner B.M."/>
            <person name="Anantharaman K."/>
            <person name="Breier J.A."/>
            <person name="Dick G.J."/>
            <person name="Li M."/>
        </authorList>
    </citation>
    <scope>NUCLEOTIDE SEQUENCE</scope>
    <source>
        <strain evidence="2">SZUA-1515</strain>
    </source>
</reference>
<dbReference type="GO" id="GO:0009055">
    <property type="term" value="F:electron transfer activity"/>
    <property type="evidence" value="ECO:0007669"/>
    <property type="project" value="InterPro"/>
</dbReference>
<gene>
    <name evidence="2" type="ORF">EYH45_03560</name>
</gene>
<evidence type="ECO:0000313" key="3">
    <source>
        <dbReference type="Proteomes" id="UP000608579"/>
    </source>
</evidence>
<dbReference type="Pfam" id="PF01012">
    <property type="entry name" value="ETF"/>
    <property type="match status" value="1"/>
</dbReference>
<dbReference type="AlphaFoldDB" id="A0A832ZVI4"/>
<feature type="domain" description="Electron transfer flavoprotein alpha/beta-subunit N-terminal" evidence="1">
    <location>
        <begin position="23"/>
        <end position="121"/>
    </location>
</feature>
<organism evidence="2 3">
    <name type="scientific">Caldiarchaeum subterraneum</name>
    <dbReference type="NCBI Taxonomy" id="311458"/>
    <lineage>
        <taxon>Archaea</taxon>
        <taxon>Nitrososphaerota</taxon>
        <taxon>Candidatus Caldarchaeales</taxon>
        <taxon>Candidatus Caldarchaeaceae</taxon>
        <taxon>Candidatus Caldarchaeum</taxon>
    </lineage>
</organism>
<comment type="caution">
    <text evidence="2">The sequence shown here is derived from an EMBL/GenBank/DDBJ whole genome shotgun (WGS) entry which is preliminary data.</text>
</comment>
<proteinExistence type="predicted"/>
<dbReference type="EMBL" id="DQVM01000068">
    <property type="protein sequence ID" value="HIQ29622.1"/>
    <property type="molecule type" value="Genomic_DNA"/>
</dbReference>
<dbReference type="SUPFAM" id="SSF52402">
    <property type="entry name" value="Adenine nucleotide alpha hydrolases-like"/>
    <property type="match status" value="2"/>
</dbReference>
<dbReference type="Gene3D" id="3.40.50.620">
    <property type="entry name" value="HUPs"/>
    <property type="match status" value="2"/>
</dbReference>
<accession>A0A832ZVI4</accession>
<dbReference type="InterPro" id="IPR012255">
    <property type="entry name" value="ETF_b"/>
</dbReference>
<dbReference type="PANTHER" id="PTHR21294">
    <property type="entry name" value="ELECTRON TRANSFER FLAVOPROTEIN BETA-SUBUNIT"/>
    <property type="match status" value="1"/>
</dbReference>
<protein>
    <recommendedName>
        <fullName evidence="1">Electron transfer flavoprotein alpha/beta-subunit N-terminal domain-containing protein</fullName>
    </recommendedName>
</protein>
<dbReference type="InterPro" id="IPR014729">
    <property type="entry name" value="Rossmann-like_a/b/a_fold"/>
</dbReference>
<name>A0A832ZVI4_CALS0</name>
<dbReference type="Proteomes" id="UP000608579">
    <property type="component" value="Unassembled WGS sequence"/>
</dbReference>
<dbReference type="InterPro" id="IPR014730">
    <property type="entry name" value="ETF_a/b_N"/>
</dbReference>
<evidence type="ECO:0000259" key="1">
    <source>
        <dbReference type="Pfam" id="PF01012"/>
    </source>
</evidence>
<sequence length="411" mass="45353">MLIITMVKGVPARTTGVITVSGVLRREEMDLVMNPHDSKALQAAHYLRQAVGGKIIAVSMGPEPKIVPIMQDLYEPNQESRYVPRMPIYGVDENIVLSDRRMAGADTLATAYALSAGVKKIIDIHADAVKNLINMVESGASAAEIERKAEELYRENLIPNKIYSTLSTIGDSAVKLFAEGKITREELLNRLHSALEDVYNFIIIAGMKTSDGETGNTGPQTAEGLGELLGKLIPHVAFVRDFEIFPDERIIVASRRVGNLVQRLRIPLPCLLTIHTEYTPKIPPASYQKKAKRNGYRGQVKKVKVWDADYIGADPSRLGFSGSPTIVGPGMEIGKPPVQKIVGESLVFERDVDEFEWRGGKYGPFKKGDLVQNLPEELVMELREKNIIGVFTLKHLLDELFGGVKLVARAV</sequence>
<evidence type="ECO:0000313" key="2">
    <source>
        <dbReference type="EMBL" id="HIQ29622.1"/>
    </source>
</evidence>